<dbReference type="InterPro" id="IPR045351">
    <property type="entry name" value="DUF6531"/>
</dbReference>
<organism evidence="2 3">
    <name type="scientific">Pseudomonas cuatrocienegasensis</name>
    <dbReference type="NCBI Taxonomy" id="543360"/>
    <lineage>
        <taxon>Bacteria</taxon>
        <taxon>Pseudomonadati</taxon>
        <taxon>Pseudomonadota</taxon>
        <taxon>Gammaproteobacteria</taxon>
        <taxon>Pseudomonadales</taxon>
        <taxon>Pseudomonadaceae</taxon>
        <taxon>Pseudomonas</taxon>
    </lineage>
</organism>
<sequence length="430" mass="47600">MLIDFKKIEQGSIAFFFAILFPSFSLGCEMVEVTPIDTSLSLPPPPSPSMPAPDNNYGPQPCGLVGNPISIFNGSKIQVEVDLPYQSDGTLSLYRTYNSLDGGWRHNYSSALYVGDSFITFEKENGERYVFIKKTLTAYSGAKGRLTRSGTNWLYQSGEGELYLFSKDGVLMAYTDVFGRKVSLVHQAAVNSPSGVSSIVITNAVGKKMTLTQDVFRQLRSAAIGGTLISYEYSKNNLVSVAKHGAVRRYAYEDARFPWLLTGLIDENGKRYATWKYDERLRAVSSEHNGGADLTSVEYVDSKTTVVTNPLGKKTKYVHDVFNGGYKIVQIIGEPSPNCPYSNSKYAYNASGDLVESVDGRGLKTTYVYNNKSQLTLKTEAHGTSLSRATKYEWHATLPKIVKIITQSNITNYFYTNNGQLKSLEIVQAQ</sequence>
<dbReference type="Proteomes" id="UP000198512">
    <property type="component" value="Unassembled WGS sequence"/>
</dbReference>
<reference evidence="2 3" key="1">
    <citation type="submission" date="2016-10" db="EMBL/GenBank/DDBJ databases">
        <authorList>
            <person name="Varghese N."/>
            <person name="Submissions S."/>
        </authorList>
    </citation>
    <scope>NUCLEOTIDE SEQUENCE [LARGE SCALE GENOMIC DNA]</scope>
    <source>
        <strain evidence="2 3">CIP 109853</strain>
    </source>
</reference>
<proteinExistence type="predicted"/>
<accession>A0ABY1B3E5</accession>
<dbReference type="PROSITE" id="PS51257">
    <property type="entry name" value="PROKAR_LIPOPROTEIN"/>
    <property type="match status" value="1"/>
</dbReference>
<protein>
    <submittedName>
        <fullName evidence="2">YD repeat-containing protein</fullName>
    </submittedName>
</protein>
<evidence type="ECO:0000313" key="2">
    <source>
        <dbReference type="EMBL" id="SEP84029.1"/>
    </source>
</evidence>
<feature type="domain" description="DUF6531" evidence="1">
    <location>
        <begin position="66"/>
        <end position="131"/>
    </location>
</feature>
<dbReference type="Gene3D" id="2.180.10.10">
    <property type="entry name" value="RHS repeat-associated core"/>
    <property type="match status" value="1"/>
</dbReference>
<comment type="caution">
    <text evidence="2">The sequence shown here is derived from an EMBL/GenBank/DDBJ whole genome shotgun (WGS) entry which is preliminary data.</text>
</comment>
<gene>
    <name evidence="2" type="ORF">SAMN05216600_1024</name>
</gene>
<dbReference type="Pfam" id="PF20148">
    <property type="entry name" value="DUF6531"/>
    <property type="match status" value="1"/>
</dbReference>
<evidence type="ECO:0000259" key="1">
    <source>
        <dbReference type="Pfam" id="PF20148"/>
    </source>
</evidence>
<dbReference type="EMBL" id="FOFP01000002">
    <property type="protein sequence ID" value="SEP84029.1"/>
    <property type="molecule type" value="Genomic_DNA"/>
</dbReference>
<evidence type="ECO:0000313" key="3">
    <source>
        <dbReference type="Proteomes" id="UP000198512"/>
    </source>
</evidence>
<dbReference type="RefSeq" id="WP_139133847.1">
    <property type="nucleotide sequence ID" value="NZ_FOFP01000002.1"/>
</dbReference>
<name>A0ABY1B3E5_9PSED</name>
<keyword evidence="3" id="KW-1185">Reference proteome</keyword>